<dbReference type="GO" id="GO:0006487">
    <property type="term" value="P:protein N-linked glycosylation"/>
    <property type="evidence" value="ECO:0007669"/>
    <property type="project" value="TreeGrafter"/>
</dbReference>
<evidence type="ECO:0000313" key="3">
    <source>
        <dbReference type="Proteomes" id="UP000183769"/>
    </source>
</evidence>
<gene>
    <name evidence="2" type="ORF">SAMN05216277_104155</name>
</gene>
<dbReference type="GO" id="GO:0006047">
    <property type="term" value="P:UDP-N-acetylglucosamine metabolic process"/>
    <property type="evidence" value="ECO:0007669"/>
    <property type="project" value="TreeGrafter"/>
</dbReference>
<organism evidence="2 3">
    <name type="scientific">Halolamina pelagica</name>
    <dbReference type="NCBI Taxonomy" id="699431"/>
    <lineage>
        <taxon>Archaea</taxon>
        <taxon>Methanobacteriati</taxon>
        <taxon>Methanobacteriota</taxon>
        <taxon>Stenosarchaea group</taxon>
        <taxon>Halobacteria</taxon>
        <taxon>Halobacteriales</taxon>
        <taxon>Haloferacaceae</taxon>
    </lineage>
</organism>
<reference evidence="3" key="1">
    <citation type="submission" date="2016-10" db="EMBL/GenBank/DDBJ databases">
        <authorList>
            <person name="Varghese N."/>
            <person name="Submissions S."/>
        </authorList>
    </citation>
    <scope>NUCLEOTIDE SEQUENCE [LARGE SCALE GENOMIC DNA]</scope>
    <source>
        <strain evidence="3">CGMCC 1.10329</strain>
    </source>
</reference>
<dbReference type="CDD" id="cd05009">
    <property type="entry name" value="SIS_GlmS_GlmD_2"/>
    <property type="match status" value="1"/>
</dbReference>
<keyword evidence="3" id="KW-1185">Reference proteome</keyword>
<name>A0A1I5QYJ1_9EURY</name>
<dbReference type="PROSITE" id="PS51464">
    <property type="entry name" value="SIS"/>
    <property type="match status" value="1"/>
</dbReference>
<protein>
    <submittedName>
        <fullName evidence="2">Glucosamine--fructose-6-phosphate aminotransferase (Isomerizing)</fullName>
    </submittedName>
</protein>
<keyword evidence="2" id="KW-0808">Transferase</keyword>
<dbReference type="Gene3D" id="3.40.50.10490">
    <property type="entry name" value="Glucose-6-phosphate isomerase like protein, domain 1"/>
    <property type="match status" value="2"/>
</dbReference>
<dbReference type="GO" id="GO:0004360">
    <property type="term" value="F:glutamine-fructose-6-phosphate transaminase (isomerizing) activity"/>
    <property type="evidence" value="ECO:0007669"/>
    <property type="project" value="TreeGrafter"/>
</dbReference>
<feature type="domain" description="SIS" evidence="1">
    <location>
        <begin position="47"/>
        <end position="187"/>
    </location>
</feature>
<dbReference type="PANTHER" id="PTHR10937:SF0">
    <property type="entry name" value="GLUTAMINE--FRUCTOSE-6-PHOSPHATE TRANSAMINASE (ISOMERIZING)"/>
    <property type="match status" value="1"/>
</dbReference>
<accession>A0A1I5QYJ1</accession>
<evidence type="ECO:0000259" key="1">
    <source>
        <dbReference type="PROSITE" id="PS51464"/>
    </source>
</evidence>
<sequence>MALLAVHVGRRRDVISPSEARSLLEDVRGLPGAVQQALDAEAEVREAPVTYADGDAFFFLGRWLGAPVALEGALKLKGISYDHAEGFPAGELKHGPLALVTPNTPVLAVLTAGSNAEETLNNVKEVESRGAPVLGAVSDDHRDASKFVDESFPVPELGEMEPLVANVYFQLFSYHVADLKGRSIDKPRNLAKSVTVE</sequence>
<dbReference type="InterPro" id="IPR035490">
    <property type="entry name" value="GlmS/FrlB_SIS"/>
</dbReference>
<dbReference type="InterPro" id="IPR046348">
    <property type="entry name" value="SIS_dom_sf"/>
</dbReference>
<dbReference type="SUPFAM" id="SSF53697">
    <property type="entry name" value="SIS domain"/>
    <property type="match status" value="1"/>
</dbReference>
<dbReference type="GO" id="GO:0006002">
    <property type="term" value="P:fructose 6-phosphate metabolic process"/>
    <property type="evidence" value="ECO:0007669"/>
    <property type="project" value="TreeGrafter"/>
</dbReference>
<keyword evidence="2" id="KW-0032">Aminotransferase</keyword>
<dbReference type="Proteomes" id="UP000183769">
    <property type="component" value="Unassembled WGS sequence"/>
</dbReference>
<dbReference type="Pfam" id="PF01380">
    <property type="entry name" value="SIS"/>
    <property type="match status" value="1"/>
</dbReference>
<dbReference type="AlphaFoldDB" id="A0A1I5QYJ1"/>
<dbReference type="InterPro" id="IPR001347">
    <property type="entry name" value="SIS_dom"/>
</dbReference>
<proteinExistence type="predicted"/>
<dbReference type="GO" id="GO:0097367">
    <property type="term" value="F:carbohydrate derivative binding"/>
    <property type="evidence" value="ECO:0007669"/>
    <property type="project" value="InterPro"/>
</dbReference>
<dbReference type="EMBL" id="FOXI01000004">
    <property type="protein sequence ID" value="SFP51313.1"/>
    <property type="molecule type" value="Genomic_DNA"/>
</dbReference>
<evidence type="ECO:0000313" key="2">
    <source>
        <dbReference type="EMBL" id="SFP51313.1"/>
    </source>
</evidence>
<dbReference type="PANTHER" id="PTHR10937">
    <property type="entry name" value="GLUCOSAMINE--FRUCTOSE-6-PHOSPHATE AMINOTRANSFERASE, ISOMERIZING"/>
    <property type="match status" value="1"/>
</dbReference>